<organism evidence="1 2">
    <name type="scientific">Richelia sinica FACHB-800</name>
    <dbReference type="NCBI Taxonomy" id="1357546"/>
    <lineage>
        <taxon>Bacteria</taxon>
        <taxon>Bacillati</taxon>
        <taxon>Cyanobacteriota</taxon>
        <taxon>Cyanophyceae</taxon>
        <taxon>Nostocales</taxon>
        <taxon>Nostocaceae</taxon>
        <taxon>Richelia</taxon>
    </lineage>
</organism>
<dbReference type="KEGG" id="rsin:B6N60_04579"/>
<dbReference type="Proteomes" id="UP000683511">
    <property type="component" value="Chromosome"/>
</dbReference>
<reference evidence="1" key="1">
    <citation type="submission" date="2017-04" db="EMBL/GenBank/DDBJ databases">
        <title>Genome deletions in a multicellular cyanobacterial endosymbiont for morphological adaptation in marine diatoms.</title>
        <authorList>
            <person name="Wang Y."/>
            <person name="Gao H."/>
            <person name="Li R."/>
            <person name="Xu X."/>
        </authorList>
    </citation>
    <scope>NUCLEOTIDE SEQUENCE</scope>
    <source>
        <strain evidence="1">FACHB 800</strain>
    </source>
</reference>
<accession>A0A975Y722</accession>
<gene>
    <name evidence="1" type="ORF">B6N60_04579</name>
</gene>
<name>A0A975Y722_9NOST</name>
<evidence type="ECO:0000313" key="1">
    <source>
        <dbReference type="EMBL" id="QXE25859.1"/>
    </source>
</evidence>
<sequence length="186" mass="21744">MKESQSTDFLELLLNNEVGTSVWNWAKKDQSSVYYFIPVVTDNNRLTTDYYPMFLFKMEPGESWRLGERVQIQLKAGTFKYQGVVAVYLLFLFPGIDFIHEVWINHYTNLENTLSPLFQLQQMKHIHLLLYELSNQPERVIKIANQLDWARIMANVQNASPWTDSQFDAAKMAAPPSEFLWNLKSS</sequence>
<evidence type="ECO:0000313" key="2">
    <source>
        <dbReference type="Proteomes" id="UP000683511"/>
    </source>
</evidence>
<dbReference type="EMBL" id="CP021056">
    <property type="protein sequence ID" value="QXE25859.1"/>
    <property type="molecule type" value="Genomic_DNA"/>
</dbReference>
<proteinExistence type="predicted"/>
<keyword evidence="2" id="KW-1185">Reference proteome</keyword>
<dbReference type="RefSeq" id="WP_190609007.1">
    <property type="nucleotide sequence ID" value="NZ_CP021056.1"/>
</dbReference>
<dbReference type="AlphaFoldDB" id="A0A975Y722"/>
<protein>
    <submittedName>
        <fullName evidence="1">Uncharacterized protein</fullName>
    </submittedName>
</protein>